<dbReference type="NCBIfam" id="TIGR02593">
    <property type="entry name" value="CRISPR_cas5"/>
    <property type="match status" value="1"/>
</dbReference>
<dbReference type="HOGENOM" id="CLU_097416_0_0_0"/>
<name>F7YTL0_9THEM</name>
<gene>
    <name evidence="2" type="ORF">Theth_1159</name>
</gene>
<protein>
    <submittedName>
        <fullName evidence="2">CRISPR-associated protein Cas5</fullName>
    </submittedName>
</protein>
<reference evidence="2 3" key="1">
    <citation type="submission" date="2010-11" db="EMBL/GenBank/DDBJ databases">
        <title>The complete genome of Thermotoga thermarum DSM 5069.</title>
        <authorList>
            <consortium name="US DOE Joint Genome Institute (JGI-PGF)"/>
            <person name="Lucas S."/>
            <person name="Copeland A."/>
            <person name="Lapidus A."/>
            <person name="Bruce D."/>
            <person name="Goodwin L."/>
            <person name="Pitluck S."/>
            <person name="Kyrpides N."/>
            <person name="Mavromatis K."/>
            <person name="Ivanova N."/>
            <person name="Zeytun A."/>
            <person name="Brettin T."/>
            <person name="Detter J.C."/>
            <person name="Tapia R."/>
            <person name="Han C."/>
            <person name="Land M."/>
            <person name="Hauser L."/>
            <person name="Markowitz V."/>
            <person name="Cheng J.-F."/>
            <person name="Hugenholtz P."/>
            <person name="Woyke T."/>
            <person name="Wu D."/>
            <person name="Spring S."/>
            <person name="Schroeder M."/>
            <person name="Brambilla E."/>
            <person name="Klenk H.-P."/>
            <person name="Eisen J.A."/>
        </authorList>
    </citation>
    <scope>NUCLEOTIDE SEQUENCE [LARGE SCALE GENOMIC DNA]</scope>
    <source>
        <strain evidence="2 3">DSM 5069</strain>
    </source>
</reference>
<dbReference type="GO" id="GO:0051607">
    <property type="term" value="P:defense response to virus"/>
    <property type="evidence" value="ECO:0007669"/>
    <property type="project" value="UniProtKB-KW"/>
</dbReference>
<dbReference type="RefSeq" id="WP_013932451.1">
    <property type="nucleotide sequence ID" value="NC_015707.1"/>
</dbReference>
<dbReference type="OrthoDB" id="1805474at2"/>
<dbReference type="GO" id="GO:0043571">
    <property type="term" value="P:maintenance of CRISPR repeat elements"/>
    <property type="evidence" value="ECO:0007669"/>
    <property type="project" value="InterPro"/>
</dbReference>
<keyword evidence="3" id="KW-1185">Reference proteome</keyword>
<sequence length="239" mass="27192">MKALWVKVIAQACSFRPPLDHVYQRTLPLPPPTTILGFAGAALGLEDKAIWSQESPLLNVKVSALLLNKPGFAKDMWKILKIDNYKISERSPYFREMLFNARYMLVYGSADEDFLKRLKEAILDPVYALSLGREDELVLVEECDIAELQVGGTTFYGTALAGDISKMKFHWIPKGGVKFEPPICENMPVAFEVDKDGRRYPRSKQLLTFLPYDLHVVLNEPVNSYTLEILKGRNFTWMS</sequence>
<dbReference type="Pfam" id="PF09704">
    <property type="entry name" value="Cas_Cas5d"/>
    <property type="match status" value="1"/>
</dbReference>
<dbReference type="PATRIC" id="fig|688269.3.peg.1194"/>
<dbReference type="STRING" id="688269.Theth_1159"/>
<proteinExistence type="predicted"/>
<dbReference type="KEGG" id="tta:Theth_1159"/>
<dbReference type="InterPro" id="IPR021124">
    <property type="entry name" value="CRISPR-assoc_prot_Cas5"/>
</dbReference>
<evidence type="ECO:0000313" key="2">
    <source>
        <dbReference type="EMBL" id="AEH51232.1"/>
    </source>
</evidence>
<dbReference type="EMBL" id="CP002351">
    <property type="protein sequence ID" value="AEH51232.1"/>
    <property type="molecule type" value="Genomic_DNA"/>
</dbReference>
<evidence type="ECO:0000256" key="1">
    <source>
        <dbReference type="ARBA" id="ARBA00023118"/>
    </source>
</evidence>
<evidence type="ECO:0000313" key="3">
    <source>
        <dbReference type="Proteomes" id="UP000006804"/>
    </source>
</evidence>
<dbReference type="CDD" id="cd09693">
    <property type="entry name" value="Cas5_I"/>
    <property type="match status" value="1"/>
</dbReference>
<organism evidence="2 3">
    <name type="scientific">Pseudothermotoga thermarum DSM 5069</name>
    <dbReference type="NCBI Taxonomy" id="688269"/>
    <lineage>
        <taxon>Bacteria</taxon>
        <taxon>Thermotogati</taxon>
        <taxon>Thermotogota</taxon>
        <taxon>Thermotogae</taxon>
        <taxon>Thermotogales</taxon>
        <taxon>Thermotogaceae</taxon>
        <taxon>Pseudothermotoga</taxon>
    </lineage>
</organism>
<dbReference type="AlphaFoldDB" id="F7YTL0"/>
<dbReference type="Gene3D" id="3.30.70.2660">
    <property type="match status" value="1"/>
</dbReference>
<dbReference type="eggNOG" id="COG1688">
    <property type="taxonomic scope" value="Bacteria"/>
</dbReference>
<dbReference type="Proteomes" id="UP000006804">
    <property type="component" value="Chromosome"/>
</dbReference>
<accession>F7YTL0</accession>
<keyword evidence="1" id="KW-0051">Antiviral defense</keyword>
<dbReference type="InterPro" id="IPR013422">
    <property type="entry name" value="CRISPR-assoc_prot_Cas5_N"/>
</dbReference>